<keyword evidence="2" id="KW-1185">Reference proteome</keyword>
<protein>
    <submittedName>
        <fullName evidence="1">Uncharacterized protein</fullName>
    </submittedName>
</protein>
<comment type="caution">
    <text evidence="1">The sequence shown here is derived from an EMBL/GenBank/DDBJ whole genome shotgun (WGS) entry which is preliminary data.</text>
</comment>
<organism evidence="1 2">
    <name type="scientific">Variovorax gossypii</name>
    <dbReference type="NCBI Taxonomy" id="1679495"/>
    <lineage>
        <taxon>Bacteria</taxon>
        <taxon>Pseudomonadati</taxon>
        <taxon>Pseudomonadota</taxon>
        <taxon>Betaproteobacteria</taxon>
        <taxon>Burkholderiales</taxon>
        <taxon>Comamonadaceae</taxon>
        <taxon>Variovorax</taxon>
    </lineage>
</organism>
<dbReference type="OrthoDB" id="8859563at2"/>
<evidence type="ECO:0000313" key="2">
    <source>
        <dbReference type="Proteomes" id="UP000267418"/>
    </source>
</evidence>
<proteinExistence type="predicted"/>
<reference evidence="1 2" key="1">
    <citation type="submission" date="2018-12" db="EMBL/GenBank/DDBJ databases">
        <title>The genome of Variovorax gossypii DSM 100435.</title>
        <authorList>
            <person name="Gao J."/>
            <person name="Sun J."/>
        </authorList>
    </citation>
    <scope>NUCLEOTIDE SEQUENCE [LARGE SCALE GENOMIC DNA]</scope>
    <source>
        <strain evidence="1 2">DSM 100435</strain>
    </source>
</reference>
<evidence type="ECO:0000313" key="1">
    <source>
        <dbReference type="EMBL" id="RTQ33125.1"/>
    </source>
</evidence>
<dbReference type="Proteomes" id="UP000267418">
    <property type="component" value="Unassembled WGS sequence"/>
</dbReference>
<name>A0A3S0HD93_9BURK</name>
<accession>A0A3S0HD93</accession>
<dbReference type="EMBL" id="RXOE01000005">
    <property type="protein sequence ID" value="RTQ33125.1"/>
    <property type="molecule type" value="Genomic_DNA"/>
</dbReference>
<sequence>MIGTRVPPEAKARFAALASHHQLSESSFLSRLIDDALTVHSPTARIAPEQPGSPDATVRGVATDRITLRLRLEDRVLAAERASARGMKTGSYLVMLIHNHVHGSAVMPPTELDQIKAVSAQLAALGRQLRMFGMPNTCAQPVAVELGDVVAMVRREVEAAREATAAVVRRNLVSWEAVHA</sequence>
<dbReference type="AlphaFoldDB" id="A0A3S0HD93"/>
<gene>
    <name evidence="1" type="ORF">EJP69_20340</name>
</gene>